<dbReference type="PANTHER" id="PTHR23222">
    <property type="entry name" value="PROHIBITIN"/>
    <property type="match status" value="1"/>
</dbReference>
<dbReference type="InterPro" id="IPR036013">
    <property type="entry name" value="Band_7/SPFH_dom_sf"/>
</dbReference>
<reference evidence="5" key="1">
    <citation type="journal article" date="2020" name="mSystems">
        <title>Genome- and Community-Level Interaction Insights into Carbon Utilization and Element Cycling Functions of Hydrothermarchaeota in Hydrothermal Sediment.</title>
        <authorList>
            <person name="Zhou Z."/>
            <person name="Liu Y."/>
            <person name="Xu W."/>
            <person name="Pan J."/>
            <person name="Luo Z.H."/>
            <person name="Li M."/>
        </authorList>
    </citation>
    <scope>NUCLEOTIDE SEQUENCE [LARGE SCALE GENOMIC DNA]</scope>
    <source>
        <strain evidence="5">SpSt-381</strain>
    </source>
</reference>
<feature type="region of interest" description="Disordered" evidence="3">
    <location>
        <begin position="49"/>
        <end position="135"/>
    </location>
</feature>
<evidence type="ECO:0000256" key="2">
    <source>
        <dbReference type="ARBA" id="ARBA00023136"/>
    </source>
</evidence>
<gene>
    <name evidence="5" type="ORF">ENR23_12530</name>
</gene>
<dbReference type="PANTHER" id="PTHR23222:SF1">
    <property type="entry name" value="PROHIBITIN-2"/>
    <property type="match status" value="1"/>
</dbReference>
<dbReference type="CDD" id="cd03401">
    <property type="entry name" value="SPFH_prohibitin"/>
    <property type="match status" value="1"/>
</dbReference>
<feature type="compositionally biased region" description="Basic residues" evidence="3">
    <location>
        <begin position="80"/>
        <end position="90"/>
    </location>
</feature>
<name>A0A832IC12_UNCEI</name>
<feature type="domain" description="Band 7" evidence="4">
    <location>
        <begin position="153"/>
        <end position="316"/>
    </location>
</feature>
<feature type="compositionally biased region" description="Low complexity" evidence="3">
    <location>
        <begin position="105"/>
        <end position="114"/>
    </location>
</feature>
<dbReference type="AlphaFoldDB" id="A0A832IC12"/>
<sequence length="397" mass="42701">MRPSWCIAAPGTASASCSCRGWCWTAACRATRPWPPRCAWDSRASRCSTARSTTWPGARPRADARPDADAPPPSAPARAAARRRAPRRPRCVAGTPPPPAPPPAGTLAPGGAPRQHPRSRPARPAARRPPTTEGSMKRFVPTLFLAGAALASAGCAAIPAQHVGVVEVFGAVQPGTLQPGLHAWMPWMGIHRINCRTQQIEERTTTPTSEGLLVGLDVSLVFAVQPAAAREIYGRYGGVGGLVQTILQPEFRSAIRDVTAGFVSSDLYSGRRDQVTQKLLDELRRRLADRGVTVEAVLLRGFTLPDQVARAVEAKLAADQQAQQMEFVLRKEQKEAERKRIEAQGIADFQRIVSSGLNEQLLRWKGIEATAELAKSQNSKIVVVGAGRDGLPLILGQ</sequence>
<organism evidence="5">
    <name type="scientific">Eiseniibacteriota bacterium</name>
    <dbReference type="NCBI Taxonomy" id="2212470"/>
    <lineage>
        <taxon>Bacteria</taxon>
        <taxon>Candidatus Eiseniibacteriota</taxon>
    </lineage>
</organism>
<dbReference type="SMART" id="SM00244">
    <property type="entry name" value="PHB"/>
    <property type="match status" value="1"/>
</dbReference>
<keyword evidence="2" id="KW-0472">Membrane</keyword>
<proteinExistence type="predicted"/>
<evidence type="ECO:0000256" key="1">
    <source>
        <dbReference type="ARBA" id="ARBA00004370"/>
    </source>
</evidence>
<dbReference type="InterPro" id="IPR001107">
    <property type="entry name" value="Band_7"/>
</dbReference>
<evidence type="ECO:0000313" key="5">
    <source>
        <dbReference type="EMBL" id="HGZ44217.1"/>
    </source>
</evidence>
<evidence type="ECO:0000259" key="4">
    <source>
        <dbReference type="SMART" id="SM00244"/>
    </source>
</evidence>
<dbReference type="SUPFAM" id="SSF117892">
    <property type="entry name" value="Band 7/SPFH domain"/>
    <property type="match status" value="1"/>
</dbReference>
<dbReference type="PROSITE" id="PS51257">
    <property type="entry name" value="PROKAR_LIPOPROTEIN"/>
    <property type="match status" value="1"/>
</dbReference>
<dbReference type="GO" id="GO:0016020">
    <property type="term" value="C:membrane"/>
    <property type="evidence" value="ECO:0007669"/>
    <property type="project" value="UniProtKB-SubCell"/>
</dbReference>
<dbReference type="GO" id="GO:0007005">
    <property type="term" value="P:mitochondrion organization"/>
    <property type="evidence" value="ECO:0007669"/>
    <property type="project" value="TreeGrafter"/>
</dbReference>
<feature type="compositionally biased region" description="Pro residues" evidence="3">
    <location>
        <begin position="95"/>
        <end position="104"/>
    </location>
</feature>
<dbReference type="EMBL" id="DSQF01000025">
    <property type="protein sequence ID" value="HGZ44217.1"/>
    <property type="molecule type" value="Genomic_DNA"/>
</dbReference>
<accession>A0A832IC12</accession>
<protein>
    <submittedName>
        <fullName evidence="5">Prohibitin family protein</fullName>
    </submittedName>
</protein>
<comment type="caution">
    <text evidence="5">The sequence shown here is derived from an EMBL/GenBank/DDBJ whole genome shotgun (WGS) entry which is preliminary data.</text>
</comment>
<dbReference type="InterPro" id="IPR000163">
    <property type="entry name" value="Prohibitin"/>
</dbReference>
<dbReference type="Pfam" id="PF01145">
    <property type="entry name" value="Band_7"/>
    <property type="match status" value="1"/>
</dbReference>
<dbReference type="Gene3D" id="3.30.479.30">
    <property type="entry name" value="Band 7 domain"/>
    <property type="match status" value="1"/>
</dbReference>
<evidence type="ECO:0000256" key="3">
    <source>
        <dbReference type="SAM" id="MobiDB-lite"/>
    </source>
</evidence>
<comment type="subcellular location">
    <subcellularLocation>
        <location evidence="1">Membrane</location>
    </subcellularLocation>
</comment>